<evidence type="ECO:0000256" key="1">
    <source>
        <dbReference type="SAM" id="Phobius"/>
    </source>
</evidence>
<accession>A0A3S5EIN9</accession>
<reference evidence="2 3" key="1">
    <citation type="submission" date="2018-12" db="EMBL/GenBank/DDBJ databases">
        <authorList>
            <consortium name="Pathogen Informatics"/>
        </authorList>
    </citation>
    <scope>NUCLEOTIDE SEQUENCE [LARGE SCALE GENOMIC DNA]</scope>
    <source>
        <strain evidence="2 3">NCTC10485</strain>
    </source>
</reference>
<dbReference type="RefSeq" id="WP_126335507.1">
    <property type="nucleotide sequence ID" value="NZ_AP022604.1"/>
</dbReference>
<sequence length="151" mass="16296">MTDQKPDSDGASVTPFLAALAIIVLVVIVIGVMSWANSDEDALHEGVVRAALGQNDALQRLDYEDFRTYTCAQQAGTEAEVLARQRESVAEKGARYVGNVLEVKVDGGKVDGDTATANVVYYFDNDKDAMIDTPTEFVLEDGSWRVCSATS</sequence>
<feature type="transmembrane region" description="Helical" evidence="1">
    <location>
        <begin position="16"/>
        <end position="36"/>
    </location>
</feature>
<evidence type="ECO:0008006" key="4">
    <source>
        <dbReference type="Google" id="ProtNLM"/>
    </source>
</evidence>
<evidence type="ECO:0000313" key="2">
    <source>
        <dbReference type="EMBL" id="VEG49891.1"/>
    </source>
</evidence>
<dbReference type="AlphaFoldDB" id="A0A3S5EIN9"/>
<gene>
    <name evidence="2" type="ORF">NCTC10485_04205</name>
</gene>
<keyword evidence="1" id="KW-0472">Membrane</keyword>
<proteinExistence type="predicted"/>
<protein>
    <recommendedName>
        <fullName evidence="4">Lumazine-binding protein</fullName>
    </recommendedName>
</protein>
<dbReference type="OrthoDB" id="4427703at2"/>
<keyword evidence="1" id="KW-0812">Transmembrane</keyword>
<keyword evidence="1" id="KW-1133">Transmembrane helix</keyword>
<dbReference type="EMBL" id="LR134355">
    <property type="protein sequence ID" value="VEG49891.1"/>
    <property type="molecule type" value="Genomic_DNA"/>
</dbReference>
<keyword evidence="3" id="KW-1185">Reference proteome</keyword>
<evidence type="ECO:0000313" key="3">
    <source>
        <dbReference type="Proteomes" id="UP000282551"/>
    </source>
</evidence>
<name>A0A3S5EIN9_MYCCI</name>
<dbReference type="Proteomes" id="UP000282551">
    <property type="component" value="Chromosome"/>
</dbReference>
<organism evidence="2 3">
    <name type="scientific">Mycolicibacterium chitae</name>
    <name type="common">Mycobacterium chitae</name>
    <dbReference type="NCBI Taxonomy" id="1792"/>
    <lineage>
        <taxon>Bacteria</taxon>
        <taxon>Bacillati</taxon>
        <taxon>Actinomycetota</taxon>
        <taxon>Actinomycetes</taxon>
        <taxon>Mycobacteriales</taxon>
        <taxon>Mycobacteriaceae</taxon>
        <taxon>Mycolicibacterium</taxon>
    </lineage>
</organism>